<accession>A0A1C6SBR5</accession>
<evidence type="ECO:0000313" key="2">
    <source>
        <dbReference type="Proteomes" id="UP000198906"/>
    </source>
</evidence>
<keyword evidence="2" id="KW-1185">Reference proteome</keyword>
<dbReference type="AlphaFoldDB" id="A0A1C6SBR5"/>
<dbReference type="STRING" id="47866.GA0074694_4659"/>
<evidence type="ECO:0000313" key="1">
    <source>
        <dbReference type="EMBL" id="SCL26924.1"/>
    </source>
</evidence>
<proteinExistence type="predicted"/>
<organism evidence="1 2">
    <name type="scientific">Micromonospora inyonensis</name>
    <dbReference type="NCBI Taxonomy" id="47866"/>
    <lineage>
        <taxon>Bacteria</taxon>
        <taxon>Bacillati</taxon>
        <taxon>Actinomycetota</taxon>
        <taxon>Actinomycetes</taxon>
        <taxon>Micromonosporales</taxon>
        <taxon>Micromonosporaceae</taxon>
        <taxon>Micromonospora</taxon>
    </lineage>
</organism>
<name>A0A1C6SBR5_9ACTN</name>
<reference evidence="2" key="1">
    <citation type="submission" date="2016-06" db="EMBL/GenBank/DDBJ databases">
        <authorList>
            <person name="Varghese N."/>
        </authorList>
    </citation>
    <scope>NUCLEOTIDE SEQUENCE [LARGE SCALE GENOMIC DNA]</scope>
    <source>
        <strain evidence="2">DSM 46123</strain>
    </source>
</reference>
<gene>
    <name evidence="1" type="ORF">GA0074694_4659</name>
</gene>
<dbReference type="Proteomes" id="UP000198906">
    <property type="component" value="Unassembled WGS sequence"/>
</dbReference>
<sequence length="75" mass="8421">MGTQVPGAFVPCRDQGWRCFFAGNYGEASRSAVRQGHVRGTWTKVEQTERAAVDVIAAVMARQEAEQQQRRGRLR</sequence>
<protein>
    <submittedName>
        <fullName evidence="1">Uncharacterized protein</fullName>
    </submittedName>
</protein>
<dbReference type="EMBL" id="FMHU01000002">
    <property type="protein sequence ID" value="SCL26924.1"/>
    <property type="molecule type" value="Genomic_DNA"/>
</dbReference>